<gene>
    <name evidence="12" type="ORF">JV46_17190</name>
</gene>
<dbReference type="InterPro" id="IPR013785">
    <property type="entry name" value="Aldolase_TIM"/>
</dbReference>
<keyword evidence="13" id="KW-1185">Reference proteome</keyword>
<dbReference type="AlphaFoldDB" id="A0A0B0HBQ6"/>
<dbReference type="SFLD" id="SFLDF00562">
    <property type="entry name" value="HemN-like__clustered_with_heat"/>
    <property type="match status" value="1"/>
</dbReference>
<dbReference type="NCBIfam" id="TIGR00539">
    <property type="entry name" value="hemN_rel"/>
    <property type="match status" value="1"/>
</dbReference>
<evidence type="ECO:0000256" key="4">
    <source>
        <dbReference type="ARBA" id="ARBA00022617"/>
    </source>
</evidence>
<keyword evidence="6 10" id="KW-0479">Metal-binding</keyword>
<organism evidence="12 13">
    <name type="scientific">Solemya velum gill symbiont</name>
    <dbReference type="NCBI Taxonomy" id="2340"/>
    <lineage>
        <taxon>Bacteria</taxon>
        <taxon>Pseudomonadati</taxon>
        <taxon>Pseudomonadota</taxon>
        <taxon>Gammaproteobacteria</taxon>
        <taxon>sulfur-oxidizing symbionts</taxon>
    </lineage>
</organism>
<dbReference type="SFLD" id="SFLDG01065">
    <property type="entry name" value="anaerobic_coproporphyrinogen-I"/>
    <property type="match status" value="1"/>
</dbReference>
<evidence type="ECO:0000256" key="7">
    <source>
        <dbReference type="ARBA" id="ARBA00023004"/>
    </source>
</evidence>
<dbReference type="PANTHER" id="PTHR13932:SF5">
    <property type="entry name" value="RADICAL S-ADENOSYL METHIONINE DOMAIN-CONTAINING PROTEIN 1, MITOCHONDRIAL"/>
    <property type="match status" value="1"/>
</dbReference>
<comment type="similarity">
    <text evidence="2">Belongs to the anaerobic coproporphyrinogen-III oxidase family. HemW subfamily.</text>
</comment>
<keyword evidence="9 10" id="KW-0143">Chaperone</keyword>
<keyword evidence="12" id="KW-0560">Oxidoreductase</keyword>
<dbReference type="InterPro" id="IPR004559">
    <property type="entry name" value="HemW-like"/>
</dbReference>
<evidence type="ECO:0000256" key="1">
    <source>
        <dbReference type="ARBA" id="ARBA00001966"/>
    </source>
</evidence>
<evidence type="ECO:0000256" key="5">
    <source>
        <dbReference type="ARBA" id="ARBA00022691"/>
    </source>
</evidence>
<dbReference type="EMBL" id="JRAA01000001">
    <property type="protein sequence ID" value="KHF26485.1"/>
    <property type="molecule type" value="Genomic_DNA"/>
</dbReference>
<sequence>MAMLQADSIPLSLYIHMPWCERKCPYCDFNSHASSNIEEESYIDALLQDFEGELELPGVRARKINSVFIGGGTPSLFSAVAIKRLLSGIAQRAACEETEITLEANPGSADSSKFAGYREAGVNRLSIGIQSFDDEKLAALGRIHNRETAIHAIEKARAAGFDNLNLDLMFGLPAQSEGEAMLDLQQATSFQPEHLSWYQLTLEPNTPFNHSPPAALADNDQLADFSTKGIGQLQQAGFSQYEVSAYAQPGKACRHNLNYWQFGDYLGIGAGAHAKITLADGTIVRRSKQRHPQRYLAAATATDAVSSSRALTDDDLPLEYMMNALRLNEGFRQQDFELRTGLAFSSIEETLGEQVKKGLLERDGDSWRTSEIGRLHLDNLLLEFS</sequence>
<dbReference type="PATRIC" id="fig|2340.3.peg.998"/>
<comment type="cofactor">
    <cofactor evidence="1">
        <name>[4Fe-4S] cluster</name>
        <dbReference type="ChEBI" id="CHEBI:49883"/>
    </cofactor>
</comment>
<evidence type="ECO:0000256" key="6">
    <source>
        <dbReference type="ARBA" id="ARBA00022723"/>
    </source>
</evidence>
<feature type="domain" description="Radical SAM core" evidence="11">
    <location>
        <begin position="5"/>
        <end position="239"/>
    </location>
</feature>
<dbReference type="SFLD" id="SFLDF00288">
    <property type="entry name" value="HemN-like__clustered_with_nucl"/>
    <property type="match status" value="1"/>
</dbReference>
<keyword evidence="8 10" id="KW-0411">Iron-sulfur</keyword>
<keyword evidence="7 10" id="KW-0408">Iron</keyword>
<reference evidence="12 13" key="1">
    <citation type="journal article" date="2014" name="BMC Genomics">
        <title>The genome of the intracellular bacterium of the coastal bivalve, Solemya velum: a blueprint for thriving in and out of symbiosis.</title>
        <authorList>
            <person name="Dmytrenko O."/>
            <person name="Russell S.L."/>
            <person name="Loo W.T."/>
            <person name="Fontanez K.M."/>
            <person name="Liao L."/>
            <person name="Roeselers G."/>
            <person name="Sharma R."/>
            <person name="Stewart F.J."/>
            <person name="Newton I.L."/>
            <person name="Woyke T."/>
            <person name="Wu D."/>
            <person name="Lang J.M."/>
            <person name="Eisen J.A."/>
            <person name="Cavanaugh C.M."/>
        </authorList>
    </citation>
    <scope>NUCLEOTIDE SEQUENCE [LARGE SCALE GENOMIC DNA]</scope>
    <source>
        <strain evidence="12 13">WH</strain>
    </source>
</reference>
<protein>
    <recommendedName>
        <fullName evidence="3 10">Heme chaperone HemW</fullName>
    </recommendedName>
</protein>
<evidence type="ECO:0000313" key="13">
    <source>
        <dbReference type="Proteomes" id="UP000030856"/>
    </source>
</evidence>
<keyword evidence="10" id="KW-0004">4Fe-4S</keyword>
<evidence type="ECO:0000256" key="3">
    <source>
        <dbReference type="ARBA" id="ARBA00017228"/>
    </source>
</evidence>
<proteinExistence type="inferred from homology"/>
<keyword evidence="5 10" id="KW-0949">S-adenosyl-L-methionine</keyword>
<evidence type="ECO:0000256" key="10">
    <source>
        <dbReference type="RuleBase" id="RU364116"/>
    </source>
</evidence>
<comment type="function">
    <text evidence="10">Probably acts as a heme chaperone, transferring heme to an unknown acceptor. Binds one molecule of heme per monomer, possibly covalently. Binds 1 [4Fe-4S] cluster. The cluster is coordinated with 3 cysteines and an exchangeable S-adenosyl-L-methionine.</text>
</comment>
<dbReference type="InterPro" id="IPR010723">
    <property type="entry name" value="HemN_C"/>
</dbReference>
<dbReference type="InterPro" id="IPR034505">
    <property type="entry name" value="Coproporphyrinogen-III_oxidase"/>
</dbReference>
<dbReference type="SFLD" id="SFLDS00029">
    <property type="entry name" value="Radical_SAM"/>
    <property type="match status" value="1"/>
</dbReference>
<dbReference type="Pfam" id="PF04055">
    <property type="entry name" value="Radical_SAM"/>
    <property type="match status" value="1"/>
</dbReference>
<name>A0A0B0HBQ6_SOVGS</name>
<accession>A0A0B0HBQ6</accession>
<keyword evidence="10" id="KW-0963">Cytoplasm</keyword>
<dbReference type="CDD" id="cd01335">
    <property type="entry name" value="Radical_SAM"/>
    <property type="match status" value="1"/>
</dbReference>
<keyword evidence="4 10" id="KW-0349">Heme</keyword>
<dbReference type="GO" id="GO:0005737">
    <property type="term" value="C:cytoplasm"/>
    <property type="evidence" value="ECO:0007669"/>
    <property type="project" value="UniProtKB-SubCell"/>
</dbReference>
<dbReference type="InterPro" id="IPR006638">
    <property type="entry name" value="Elp3/MiaA/NifB-like_rSAM"/>
</dbReference>
<evidence type="ECO:0000256" key="8">
    <source>
        <dbReference type="ARBA" id="ARBA00023014"/>
    </source>
</evidence>
<dbReference type="SMART" id="SM00729">
    <property type="entry name" value="Elp3"/>
    <property type="match status" value="1"/>
</dbReference>
<dbReference type="STRING" id="2340.JV46_17190"/>
<comment type="subcellular location">
    <subcellularLocation>
        <location evidence="10">Cytoplasm</location>
    </subcellularLocation>
</comment>
<dbReference type="OrthoDB" id="9808022at2"/>
<dbReference type="GO" id="GO:0004109">
    <property type="term" value="F:coproporphyrinogen oxidase activity"/>
    <property type="evidence" value="ECO:0007669"/>
    <property type="project" value="InterPro"/>
</dbReference>
<dbReference type="Pfam" id="PF06969">
    <property type="entry name" value="HemN_C"/>
    <property type="match status" value="1"/>
</dbReference>
<comment type="caution">
    <text evidence="12">The sequence shown here is derived from an EMBL/GenBank/DDBJ whole genome shotgun (WGS) entry which is preliminary data.</text>
</comment>
<dbReference type="GO" id="GO:0006779">
    <property type="term" value="P:porphyrin-containing compound biosynthetic process"/>
    <property type="evidence" value="ECO:0007669"/>
    <property type="project" value="InterPro"/>
</dbReference>
<evidence type="ECO:0000259" key="11">
    <source>
        <dbReference type="PROSITE" id="PS51918"/>
    </source>
</evidence>
<evidence type="ECO:0000256" key="2">
    <source>
        <dbReference type="ARBA" id="ARBA00006100"/>
    </source>
</evidence>
<evidence type="ECO:0000313" key="12">
    <source>
        <dbReference type="EMBL" id="KHF26485.1"/>
    </source>
</evidence>
<dbReference type="SFLD" id="SFLDG01082">
    <property type="entry name" value="B12-binding_domain_containing"/>
    <property type="match status" value="1"/>
</dbReference>
<dbReference type="SUPFAM" id="SSF102114">
    <property type="entry name" value="Radical SAM enzymes"/>
    <property type="match status" value="1"/>
</dbReference>
<dbReference type="GO" id="GO:0046872">
    <property type="term" value="F:metal ion binding"/>
    <property type="evidence" value="ECO:0007669"/>
    <property type="project" value="UniProtKB-UniRule"/>
</dbReference>
<evidence type="ECO:0000256" key="9">
    <source>
        <dbReference type="ARBA" id="ARBA00023186"/>
    </source>
</evidence>
<dbReference type="RefSeq" id="WP_143555803.1">
    <property type="nucleotide sequence ID" value="NZ_MPQY01000001.1"/>
</dbReference>
<dbReference type="PANTHER" id="PTHR13932">
    <property type="entry name" value="COPROPORPHYRINIGEN III OXIDASE"/>
    <property type="match status" value="1"/>
</dbReference>
<dbReference type="eggNOG" id="COG0635">
    <property type="taxonomic scope" value="Bacteria"/>
</dbReference>
<dbReference type="InterPro" id="IPR058240">
    <property type="entry name" value="rSAM_sf"/>
</dbReference>
<dbReference type="Proteomes" id="UP000030856">
    <property type="component" value="Unassembled WGS sequence"/>
</dbReference>
<dbReference type="GO" id="GO:0051539">
    <property type="term" value="F:4 iron, 4 sulfur cluster binding"/>
    <property type="evidence" value="ECO:0007669"/>
    <property type="project" value="UniProtKB-UniRule"/>
</dbReference>
<dbReference type="Gene3D" id="3.20.20.70">
    <property type="entry name" value="Aldolase class I"/>
    <property type="match status" value="1"/>
</dbReference>
<dbReference type="InterPro" id="IPR007197">
    <property type="entry name" value="rSAM"/>
</dbReference>
<dbReference type="PROSITE" id="PS51918">
    <property type="entry name" value="RADICAL_SAM"/>
    <property type="match status" value="1"/>
</dbReference>